<dbReference type="AlphaFoldDB" id="A0A0E9VIJ1"/>
<dbReference type="EMBL" id="GBXM01030771">
    <property type="protein sequence ID" value="JAH77806.1"/>
    <property type="molecule type" value="Transcribed_RNA"/>
</dbReference>
<reference evidence="1" key="2">
    <citation type="journal article" date="2015" name="Fish Shellfish Immunol.">
        <title>Early steps in the European eel (Anguilla anguilla)-Vibrio vulnificus interaction in the gills: Role of the RtxA13 toxin.</title>
        <authorList>
            <person name="Callol A."/>
            <person name="Pajuelo D."/>
            <person name="Ebbesson L."/>
            <person name="Teles M."/>
            <person name="MacKenzie S."/>
            <person name="Amaro C."/>
        </authorList>
    </citation>
    <scope>NUCLEOTIDE SEQUENCE</scope>
</reference>
<dbReference type="PROSITE" id="PS51257">
    <property type="entry name" value="PROKAR_LIPOPROTEIN"/>
    <property type="match status" value="1"/>
</dbReference>
<protein>
    <submittedName>
        <fullName evidence="1">Uncharacterized protein</fullName>
    </submittedName>
</protein>
<name>A0A0E9VIJ1_ANGAN</name>
<reference evidence="1" key="1">
    <citation type="submission" date="2014-11" db="EMBL/GenBank/DDBJ databases">
        <authorList>
            <person name="Amaro Gonzalez C."/>
        </authorList>
    </citation>
    <scope>NUCLEOTIDE SEQUENCE</scope>
</reference>
<organism evidence="1">
    <name type="scientific">Anguilla anguilla</name>
    <name type="common">European freshwater eel</name>
    <name type="synonym">Muraena anguilla</name>
    <dbReference type="NCBI Taxonomy" id="7936"/>
    <lineage>
        <taxon>Eukaryota</taxon>
        <taxon>Metazoa</taxon>
        <taxon>Chordata</taxon>
        <taxon>Craniata</taxon>
        <taxon>Vertebrata</taxon>
        <taxon>Euteleostomi</taxon>
        <taxon>Actinopterygii</taxon>
        <taxon>Neopterygii</taxon>
        <taxon>Teleostei</taxon>
        <taxon>Anguilliformes</taxon>
        <taxon>Anguillidae</taxon>
        <taxon>Anguilla</taxon>
    </lineage>
</organism>
<proteinExistence type="predicted"/>
<accession>A0A0E9VIJ1</accession>
<evidence type="ECO:0000313" key="1">
    <source>
        <dbReference type="EMBL" id="JAH77806.1"/>
    </source>
</evidence>
<sequence>MCQVRLPIVGRPALSPFFSFFIGCCCA</sequence>